<dbReference type="Pfam" id="PF04536">
    <property type="entry name" value="TPM_phosphatase"/>
    <property type="match status" value="1"/>
</dbReference>
<comment type="caution">
    <text evidence="3">The sequence shown here is derived from an EMBL/GenBank/DDBJ whole genome shotgun (WGS) entry which is preliminary data.</text>
</comment>
<evidence type="ECO:0000313" key="3">
    <source>
        <dbReference type="EMBL" id="RXR28580.1"/>
    </source>
</evidence>
<dbReference type="InterPro" id="IPR007621">
    <property type="entry name" value="TPM_dom"/>
</dbReference>
<keyword evidence="4" id="KW-1185">Reference proteome</keyword>
<reference evidence="4" key="1">
    <citation type="submission" date="2019-01" db="EMBL/GenBank/DDBJ databases">
        <title>Cytophagaceae bacterium strain CAR-16.</title>
        <authorList>
            <person name="Chen W.-M."/>
        </authorList>
    </citation>
    <scope>NUCLEOTIDE SEQUENCE [LARGE SCALE GENOMIC DNA]</scope>
    <source>
        <strain evidence="4">CHR27</strain>
    </source>
</reference>
<evidence type="ECO:0000313" key="4">
    <source>
        <dbReference type="Proteomes" id="UP000290958"/>
    </source>
</evidence>
<keyword evidence="1" id="KW-0812">Transmembrane</keyword>
<feature type="transmembrane region" description="Helical" evidence="1">
    <location>
        <begin position="45"/>
        <end position="63"/>
    </location>
</feature>
<dbReference type="PANTHER" id="PTHR30373">
    <property type="entry name" value="UPF0603 PROTEIN YGCG"/>
    <property type="match status" value="1"/>
</dbReference>
<dbReference type="EMBL" id="SBKP01000008">
    <property type="protein sequence ID" value="RXR28580.1"/>
    <property type="molecule type" value="Genomic_DNA"/>
</dbReference>
<dbReference type="AlphaFoldDB" id="A0A4Q1KH59"/>
<gene>
    <name evidence="3" type="ORF">EQG66_09335</name>
</gene>
<evidence type="ECO:0000259" key="2">
    <source>
        <dbReference type="Pfam" id="PF04536"/>
    </source>
</evidence>
<feature type="domain" description="TPM" evidence="2">
    <location>
        <begin position="119"/>
        <end position="201"/>
    </location>
</feature>
<protein>
    <recommendedName>
        <fullName evidence="2">TPM domain-containing protein</fullName>
    </recommendedName>
</protein>
<accession>A0A4Q1KH59</accession>
<dbReference type="Proteomes" id="UP000290958">
    <property type="component" value="Unassembled WGS sequence"/>
</dbReference>
<name>A0A4Q1KH59_9SPHN</name>
<proteinExistence type="predicted"/>
<evidence type="ECO:0000256" key="1">
    <source>
        <dbReference type="SAM" id="Phobius"/>
    </source>
</evidence>
<organism evidence="3 4">
    <name type="scientific">Sphingobium fluviale</name>
    <dbReference type="NCBI Taxonomy" id="2506423"/>
    <lineage>
        <taxon>Bacteria</taxon>
        <taxon>Pseudomonadati</taxon>
        <taxon>Pseudomonadota</taxon>
        <taxon>Alphaproteobacteria</taxon>
        <taxon>Sphingomonadales</taxon>
        <taxon>Sphingomonadaceae</taxon>
        <taxon>Sphingobium</taxon>
    </lineage>
</organism>
<dbReference type="OrthoDB" id="5825388at2"/>
<sequence>MARFALSEADHERISAAVRAAEGATDGEIVTVIAPRSDAYHDVGLHYAVAGMLSLLALVAAFPDWFAELAVSIFGGWQHDLPAWMHFTLLLGAQIIVFLAIRYALAWMPLRLALTPPATKARRVRRQAVTIFRASAEGRTHASTAILLYLSLAEHRAEIVADSAISSAVAPERWGDAMAALIHAVRQDRTADGMVDAISMLGVILAEQRPLTSRNPNELPDRLIEL</sequence>
<dbReference type="PANTHER" id="PTHR30373:SF8">
    <property type="entry name" value="BLL7265 PROTEIN"/>
    <property type="match status" value="1"/>
</dbReference>
<feature type="transmembrane region" description="Helical" evidence="1">
    <location>
        <begin position="83"/>
        <end position="105"/>
    </location>
</feature>
<dbReference type="Gene3D" id="3.10.310.50">
    <property type="match status" value="1"/>
</dbReference>
<dbReference type="RefSeq" id="WP_129404326.1">
    <property type="nucleotide sequence ID" value="NZ_SBKP01000008.1"/>
</dbReference>
<keyword evidence="1" id="KW-0472">Membrane</keyword>
<keyword evidence="1" id="KW-1133">Transmembrane helix</keyword>